<dbReference type="Proteomes" id="UP000030685">
    <property type="component" value="Unassembled WGS sequence"/>
</dbReference>
<dbReference type="HOGENOM" id="CLU_619698_0_0_1"/>
<organism evidence="2">
    <name type="scientific">Fusarium odoratissimum (strain NRRL 54006)</name>
    <dbReference type="NCBI Taxonomy" id="1089451"/>
    <lineage>
        <taxon>Eukaryota</taxon>
        <taxon>Fungi</taxon>
        <taxon>Dikarya</taxon>
        <taxon>Ascomycota</taxon>
        <taxon>Pezizomycotina</taxon>
        <taxon>Sordariomycetes</taxon>
        <taxon>Hypocreomycetidae</taxon>
        <taxon>Hypocreales</taxon>
        <taxon>Nectriaceae</taxon>
        <taxon>Fusarium</taxon>
        <taxon>Fusarium oxysporum species complex</taxon>
        <taxon>Fusarium oxysporum f. sp. cubense (strain race 4)</taxon>
    </lineage>
</organism>
<protein>
    <submittedName>
        <fullName evidence="2">Uncharacterized protein</fullName>
    </submittedName>
</protein>
<reference evidence="2" key="2">
    <citation type="submission" date="2012-05" db="EMBL/GenBank/DDBJ databases">
        <title>The Genome Annotation of Fusarium oxysporum II5.</title>
        <authorList>
            <consortium name="The Broad Institute Genomics Platform"/>
            <person name="Ma L.-J."/>
            <person name="Corby-Kistler H."/>
            <person name="Broz K."/>
            <person name="Gale L.R."/>
            <person name="Jonkers W."/>
            <person name="O'Donnell K."/>
            <person name="Ploetz R."/>
            <person name="Steinberg C."/>
            <person name="Schwartz D.C."/>
            <person name="VanEtten H."/>
            <person name="Zhou S."/>
            <person name="Young S.K."/>
            <person name="Zeng Q."/>
            <person name="Gargeya S."/>
            <person name="Fitzgerald M."/>
            <person name="Abouelleil A."/>
            <person name="Alvarado L."/>
            <person name="Chapman S.B."/>
            <person name="Gainer-Dewar J."/>
            <person name="Goldberg J."/>
            <person name="Griggs A."/>
            <person name="Gujja S."/>
            <person name="Hansen M."/>
            <person name="Howarth C."/>
            <person name="Imamovic A."/>
            <person name="Ireland A."/>
            <person name="Larimer J."/>
            <person name="McCowan C."/>
            <person name="Murphy C."/>
            <person name="Pearson M."/>
            <person name="Poon T.W."/>
            <person name="Priest M."/>
            <person name="Roberts A."/>
            <person name="Saif S."/>
            <person name="Shea T."/>
            <person name="Sykes S."/>
            <person name="Wortman J."/>
            <person name="Nusbaum C."/>
            <person name="Birren B."/>
        </authorList>
    </citation>
    <scope>NUCLEOTIDE SEQUENCE</scope>
    <source>
        <strain evidence="2">54006</strain>
    </source>
</reference>
<dbReference type="EMBL" id="JH658313">
    <property type="protein sequence ID" value="EXL91686.1"/>
    <property type="molecule type" value="Genomic_DNA"/>
</dbReference>
<proteinExistence type="predicted"/>
<evidence type="ECO:0000313" key="2">
    <source>
        <dbReference type="EMBL" id="EXL91686.1"/>
    </source>
</evidence>
<name>X0J5R7_FUSO5</name>
<feature type="region of interest" description="Disordered" evidence="1">
    <location>
        <begin position="382"/>
        <end position="416"/>
    </location>
</feature>
<dbReference type="GeneID" id="42040390"/>
<sequence length="442" mass="51101">MDGEVESILLEFNKELDFKRAKEVYHTLQIMEPGLAKDDAKRIRSFFKEKPRLLLSKKYPERFLSTQCVWAPKLMSRRNASETCPELESFFADLLGVPKTDIGAIYLEIVSFNRRIIVDPYDPAEEQAKRLLDDLLESKIFQVLGKDGFVQMFSVSKPFYIIDREYLHGSFREQVDVLDIDHTTFWLLEPFFIRMGFKSRFHRNNLIMEPASLTPGSVNWQATPVMDPERVDGFLRSFRTKITEEIASLERHLEMTKIHYLDEGDVRCNVFIKGLPSTSYETSFSPFYIHKRRNHRLNIYISKQSAEVTTSVELPRSLAAWLMGDSKHPDAKQADPKFIYLVGTVLRVRYHKLSAIKDILDGEGIVDVDKLQCSIYHPQSQKRKSPHLFSAQPPSFVSSRSTLDSNRTSTPAQVYDSSERVWSLSFQENKDSSTTEDSGWVK</sequence>
<accession>X0J5R7</accession>
<evidence type="ECO:0000256" key="1">
    <source>
        <dbReference type="SAM" id="MobiDB-lite"/>
    </source>
</evidence>
<dbReference type="VEuPathDB" id="FungiDB:FOIG_15215"/>
<dbReference type="RefSeq" id="XP_031053776.1">
    <property type="nucleotide sequence ID" value="XM_031216551.1"/>
</dbReference>
<reference evidence="2" key="1">
    <citation type="submission" date="2011-11" db="EMBL/GenBank/DDBJ databases">
        <title>The Genome Sequence of Fusarium oxysporum II5.</title>
        <authorList>
            <consortium name="The Broad Institute Genome Sequencing Platform"/>
            <person name="Ma L.-J."/>
            <person name="Gale L.R."/>
            <person name="Schwartz D.C."/>
            <person name="Zhou S."/>
            <person name="Corby-Kistler H."/>
            <person name="Young S.K."/>
            <person name="Zeng Q."/>
            <person name="Gargeya S."/>
            <person name="Fitzgerald M."/>
            <person name="Haas B."/>
            <person name="Abouelleil A."/>
            <person name="Alvarado L."/>
            <person name="Arachchi H.M."/>
            <person name="Berlin A."/>
            <person name="Brown A."/>
            <person name="Chapman S.B."/>
            <person name="Chen Z."/>
            <person name="Dunbar C."/>
            <person name="Freedman E."/>
            <person name="Gearin G."/>
            <person name="Goldberg J."/>
            <person name="Griggs A."/>
            <person name="Gujja S."/>
            <person name="Heiman D."/>
            <person name="Howarth C."/>
            <person name="Larson L."/>
            <person name="Lui A."/>
            <person name="MacDonald P.J.P."/>
            <person name="Montmayeur A."/>
            <person name="Murphy C."/>
            <person name="Neiman D."/>
            <person name="Pearson M."/>
            <person name="Priest M."/>
            <person name="Roberts A."/>
            <person name="Saif S."/>
            <person name="Shea T."/>
            <person name="Shenoy N."/>
            <person name="Sisk P."/>
            <person name="Stolte C."/>
            <person name="Sykes S."/>
            <person name="Wortman J."/>
            <person name="Nusbaum C."/>
            <person name="Birren B."/>
        </authorList>
    </citation>
    <scope>NUCLEOTIDE SEQUENCE [LARGE SCALE GENOMIC DNA]</scope>
    <source>
        <strain evidence="2">54006</strain>
    </source>
</reference>
<feature type="compositionally biased region" description="Polar residues" evidence="1">
    <location>
        <begin position="392"/>
        <end position="416"/>
    </location>
</feature>
<gene>
    <name evidence="2" type="ORF">FOIG_15215</name>
</gene>
<dbReference type="AlphaFoldDB" id="X0J5R7"/>